<comment type="similarity">
    <text evidence="3">Belongs to the ADIP family.</text>
</comment>
<evidence type="ECO:0000256" key="1">
    <source>
        <dbReference type="ARBA" id="ARBA00004282"/>
    </source>
</evidence>
<proteinExistence type="inferred from homology"/>
<keyword evidence="11" id="KW-1185">Reference proteome</keyword>
<dbReference type="Proteomes" id="UP001497382">
    <property type="component" value="Unassembled WGS sequence"/>
</dbReference>
<dbReference type="AlphaFoldDB" id="A0AAV2ATK7"/>
<dbReference type="InterPro" id="IPR052300">
    <property type="entry name" value="Adhesion_Centrosome_assoc"/>
</dbReference>
<dbReference type="GO" id="GO:0070161">
    <property type="term" value="C:anchoring junction"/>
    <property type="evidence" value="ECO:0007669"/>
    <property type="project" value="UniProtKB-SubCell"/>
</dbReference>
<comment type="subcellular location">
    <subcellularLocation>
        <location evidence="1">Cell junction</location>
    </subcellularLocation>
    <subcellularLocation>
        <location evidence="2">Cytoplasm</location>
        <location evidence="2">Cytoskeleton</location>
        <location evidence="2">Microtubule organizing center</location>
        <location evidence="2">Centrosome</location>
    </subcellularLocation>
</comment>
<evidence type="ECO:0000256" key="9">
    <source>
        <dbReference type="SAM" id="Coils"/>
    </source>
</evidence>
<dbReference type="EMBL" id="CAXIEN010000214">
    <property type="protein sequence ID" value="CAL1287187.1"/>
    <property type="molecule type" value="Genomic_DNA"/>
</dbReference>
<keyword evidence="6" id="KW-0965">Cell junction</keyword>
<gene>
    <name evidence="10" type="ORF">LARSCL_LOCUS14684</name>
</gene>
<evidence type="ECO:0000256" key="4">
    <source>
        <dbReference type="ARBA" id="ARBA00022490"/>
    </source>
</evidence>
<keyword evidence="8" id="KW-0206">Cytoskeleton</keyword>
<comment type="caution">
    <text evidence="10">The sequence shown here is derived from an EMBL/GenBank/DDBJ whole genome shotgun (WGS) entry which is preliminary data.</text>
</comment>
<name>A0AAV2ATK7_9ARAC</name>
<evidence type="ECO:0000256" key="5">
    <source>
        <dbReference type="ARBA" id="ARBA00022889"/>
    </source>
</evidence>
<feature type="coiled-coil region" evidence="9">
    <location>
        <begin position="90"/>
        <end position="191"/>
    </location>
</feature>
<dbReference type="GO" id="GO:0036064">
    <property type="term" value="C:ciliary basal body"/>
    <property type="evidence" value="ECO:0007669"/>
    <property type="project" value="TreeGrafter"/>
</dbReference>
<dbReference type="GO" id="GO:0007155">
    <property type="term" value="P:cell adhesion"/>
    <property type="evidence" value="ECO:0007669"/>
    <property type="project" value="UniProtKB-KW"/>
</dbReference>
<evidence type="ECO:0000256" key="8">
    <source>
        <dbReference type="ARBA" id="ARBA00023212"/>
    </source>
</evidence>
<accession>A0AAV2ATK7</accession>
<keyword evidence="5" id="KW-0130">Cell adhesion</keyword>
<evidence type="ECO:0000256" key="3">
    <source>
        <dbReference type="ARBA" id="ARBA00009291"/>
    </source>
</evidence>
<protein>
    <recommendedName>
        <fullName evidence="12">Afadin-and alpha-actinin-binding protein</fullName>
    </recommendedName>
</protein>
<sequence>MNQPRSIYKTDYASFDWMENNFSSESNDFCSSENIDECLRHISQELSALGYPSIYSSSSDCGYAVNCDIVRLLNVTFELIGSCRDHVQIKDDLECSNRRLSSDLHALSRKNAQLKESLEQSENKYKSVLEKERQLKEKYSRLLQTIKNEKEESKRLSSQIQQQKVAYQHEIRKYENNINQMKARLNQIISDRNPDKKVASISPSNLLQRNSKQRGKWKTGSVAKSCVEEMYSSVISSYENRCQGMLKEIYEYRSGLEQIQQQIVEIDLSLGGDSQDLVNSIPLSAIWNGADLPRALKDRFQFLLNKLKETALKIATKSPLKSEDGSTLLKLKLSAQEKLTGVSQACGQLPISKEKSMEDNELGNCFENLCLDTLKEQLEAEKENLMKEKLQLSATASCIEKEKSDLAVQKLQVIQLAMQQESPSSQWHQSLNTLSSFSVITSQDGSTLVPSAKELKQCLSAPDHPIQSITPLWKAGNLVTMKEKTSKSEMTIQPLNLDLPVETCSPNESKNIDPENSNLPKWALAAMNSTSHPFQSQDVTSICETSVAESISNEELELSTASSYEQNLELLKAAMEDIEKRRNQVSR</sequence>
<evidence type="ECO:0000313" key="11">
    <source>
        <dbReference type="Proteomes" id="UP001497382"/>
    </source>
</evidence>
<keyword evidence="7 9" id="KW-0175">Coiled coil</keyword>
<reference evidence="10 11" key="1">
    <citation type="submission" date="2024-04" db="EMBL/GenBank/DDBJ databases">
        <authorList>
            <person name="Rising A."/>
            <person name="Reimegard J."/>
            <person name="Sonavane S."/>
            <person name="Akerstrom W."/>
            <person name="Nylinder S."/>
            <person name="Hedman E."/>
            <person name="Kallberg Y."/>
        </authorList>
    </citation>
    <scope>NUCLEOTIDE SEQUENCE [LARGE SCALE GENOMIC DNA]</scope>
</reference>
<feature type="coiled-coil region" evidence="9">
    <location>
        <begin position="368"/>
        <end position="402"/>
    </location>
</feature>
<dbReference type="GO" id="GO:0034451">
    <property type="term" value="C:centriolar satellite"/>
    <property type="evidence" value="ECO:0007669"/>
    <property type="project" value="TreeGrafter"/>
</dbReference>
<evidence type="ECO:0000256" key="2">
    <source>
        <dbReference type="ARBA" id="ARBA00004300"/>
    </source>
</evidence>
<evidence type="ECO:0000313" key="10">
    <source>
        <dbReference type="EMBL" id="CAL1287187.1"/>
    </source>
</evidence>
<evidence type="ECO:0000256" key="6">
    <source>
        <dbReference type="ARBA" id="ARBA00022949"/>
    </source>
</evidence>
<organism evidence="10 11">
    <name type="scientific">Larinioides sclopetarius</name>
    <dbReference type="NCBI Taxonomy" id="280406"/>
    <lineage>
        <taxon>Eukaryota</taxon>
        <taxon>Metazoa</taxon>
        <taxon>Ecdysozoa</taxon>
        <taxon>Arthropoda</taxon>
        <taxon>Chelicerata</taxon>
        <taxon>Arachnida</taxon>
        <taxon>Araneae</taxon>
        <taxon>Araneomorphae</taxon>
        <taxon>Entelegynae</taxon>
        <taxon>Araneoidea</taxon>
        <taxon>Araneidae</taxon>
        <taxon>Larinioides</taxon>
    </lineage>
</organism>
<dbReference type="PANTHER" id="PTHR46507:SF4">
    <property type="entry name" value="SSX FAMILY MEMBER 2 INTERACTING PROTEIN"/>
    <property type="match status" value="1"/>
</dbReference>
<dbReference type="PANTHER" id="PTHR46507">
    <property type="entry name" value="AFADIN- AND ALPHA-ACTININ-BINDING PROTEIN"/>
    <property type="match status" value="1"/>
</dbReference>
<dbReference type="GO" id="GO:0035735">
    <property type="term" value="P:intraciliary transport involved in cilium assembly"/>
    <property type="evidence" value="ECO:0007669"/>
    <property type="project" value="TreeGrafter"/>
</dbReference>
<evidence type="ECO:0000256" key="7">
    <source>
        <dbReference type="ARBA" id="ARBA00023054"/>
    </source>
</evidence>
<dbReference type="Pfam" id="PF11559">
    <property type="entry name" value="ADIP"/>
    <property type="match status" value="1"/>
</dbReference>
<evidence type="ECO:0008006" key="12">
    <source>
        <dbReference type="Google" id="ProtNLM"/>
    </source>
</evidence>
<keyword evidence="4" id="KW-0963">Cytoplasm</keyword>
<dbReference type="InterPro" id="IPR021622">
    <property type="entry name" value="Afadin/alpha-actinin-bd"/>
</dbReference>